<dbReference type="WBParaSite" id="OFLC_0000278501-mRNA-1">
    <property type="protein sequence ID" value="OFLC_0000278501-mRNA-1"/>
    <property type="gene ID" value="OFLC_0000278501"/>
</dbReference>
<accession>A0A183H5M6</accession>
<dbReference type="Proteomes" id="UP000267606">
    <property type="component" value="Unassembled WGS sequence"/>
</dbReference>
<reference evidence="3" key="1">
    <citation type="submission" date="2016-06" db="UniProtKB">
        <authorList>
            <consortium name="WormBaseParasite"/>
        </authorList>
    </citation>
    <scope>IDENTIFICATION</scope>
</reference>
<dbReference type="EMBL" id="UZAJ01001689">
    <property type="protein sequence ID" value="VDO34219.1"/>
    <property type="molecule type" value="Genomic_DNA"/>
</dbReference>
<protein>
    <submittedName>
        <fullName evidence="1 3">Uncharacterized protein</fullName>
    </submittedName>
</protein>
<proteinExistence type="predicted"/>
<evidence type="ECO:0000313" key="3">
    <source>
        <dbReference type="WBParaSite" id="OFLC_0000278501-mRNA-1"/>
    </source>
</evidence>
<name>A0A183H5M6_9BILA</name>
<gene>
    <name evidence="1" type="ORF">OFLC_LOCUS2786</name>
</gene>
<evidence type="ECO:0000313" key="2">
    <source>
        <dbReference type="Proteomes" id="UP000267606"/>
    </source>
</evidence>
<sequence>MSLAQILIDDYSSDVLVAMQLNYFGTKIGRILIFCLYVKSVHKGFANVRKGQKIIIQLTVMNPNLRNWTDFNATLKSQPFH</sequence>
<evidence type="ECO:0000313" key="1">
    <source>
        <dbReference type="EMBL" id="VDO34219.1"/>
    </source>
</evidence>
<organism evidence="3">
    <name type="scientific">Onchocerca flexuosa</name>
    <dbReference type="NCBI Taxonomy" id="387005"/>
    <lineage>
        <taxon>Eukaryota</taxon>
        <taxon>Metazoa</taxon>
        <taxon>Ecdysozoa</taxon>
        <taxon>Nematoda</taxon>
        <taxon>Chromadorea</taxon>
        <taxon>Rhabditida</taxon>
        <taxon>Spirurina</taxon>
        <taxon>Spiruromorpha</taxon>
        <taxon>Filarioidea</taxon>
        <taxon>Onchocercidae</taxon>
        <taxon>Onchocerca</taxon>
    </lineage>
</organism>
<reference evidence="1 2" key="2">
    <citation type="submission" date="2018-11" db="EMBL/GenBank/DDBJ databases">
        <authorList>
            <consortium name="Pathogen Informatics"/>
        </authorList>
    </citation>
    <scope>NUCLEOTIDE SEQUENCE [LARGE SCALE GENOMIC DNA]</scope>
</reference>
<keyword evidence="2" id="KW-1185">Reference proteome</keyword>
<dbReference type="AlphaFoldDB" id="A0A183H5M6"/>